<name>A0AAW3P7T0_9BURK</name>
<proteinExistence type="predicted"/>
<comment type="caution">
    <text evidence="3">The sequence shown here is derived from an EMBL/GenBank/DDBJ whole genome shotgun (WGS) entry which is preliminary data.</text>
</comment>
<dbReference type="SUPFAM" id="SSF101801">
    <property type="entry name" value="Surface presentation of antigens (SPOA)"/>
    <property type="match status" value="1"/>
</dbReference>
<sequence>MLGRPTHLLDAFGAALGQSLTKFFETQVGRTRGTTLKVRSVSIKTCAADMPALPWRHQPIGGAIIGIHLERALLLTLLELRYGRSATPAAAARSNDSAATGKPTSTDVSATDAETVSAQPPDTSPRASAAAETSTERRLAQKLATDLAKTIAGCIVPLSTLEDTTAGGDPDSHARSPQLFMLCQIEAPTCDASAVIGFALDAVWQQRLFAHLKSTMPRRASVARHRTSFAEHLRIKLIAQLMETEVPFGDLLRLRPGHILPVRLHTAARVLASGTQVFSASIAEHNGKLCLTSFDYVE</sequence>
<feature type="compositionally biased region" description="Polar residues" evidence="1">
    <location>
        <begin position="102"/>
        <end position="121"/>
    </location>
</feature>
<gene>
    <name evidence="3" type="ORF">WL88_28895</name>
</gene>
<dbReference type="InterPro" id="IPR001543">
    <property type="entry name" value="FliN-like_C"/>
</dbReference>
<dbReference type="EMBL" id="LPJV01000062">
    <property type="protein sequence ID" value="KWF45101.1"/>
    <property type="molecule type" value="Genomic_DNA"/>
</dbReference>
<reference evidence="3 4" key="1">
    <citation type="submission" date="2015-11" db="EMBL/GenBank/DDBJ databases">
        <title>Expanding the genomic diversity of Burkholderia species for the development of highly accurate diagnostics.</title>
        <authorList>
            <person name="Sahl J."/>
            <person name="Keim P."/>
            <person name="Wagner D."/>
        </authorList>
    </citation>
    <scope>NUCLEOTIDE SEQUENCE [LARGE SCALE GENOMIC DNA]</scope>
    <source>
        <strain evidence="3 4">MSMB378WGS</strain>
    </source>
</reference>
<protein>
    <recommendedName>
        <fullName evidence="2">Flagellar motor switch protein FliN-like C-terminal domain-containing protein</fullName>
    </recommendedName>
</protein>
<evidence type="ECO:0000256" key="1">
    <source>
        <dbReference type="SAM" id="MobiDB-lite"/>
    </source>
</evidence>
<dbReference type="AlphaFoldDB" id="A0AAW3P7T0"/>
<feature type="domain" description="Flagellar motor switch protein FliN-like C-terminal" evidence="2">
    <location>
        <begin position="232"/>
        <end position="291"/>
    </location>
</feature>
<evidence type="ECO:0000313" key="4">
    <source>
        <dbReference type="Proteomes" id="UP000063236"/>
    </source>
</evidence>
<accession>A0AAW3P7T0</accession>
<dbReference type="RefSeq" id="WP_059511301.1">
    <property type="nucleotide sequence ID" value="NZ_LOYB01000046.1"/>
</dbReference>
<feature type="compositionally biased region" description="Low complexity" evidence="1">
    <location>
        <begin position="89"/>
        <end position="99"/>
    </location>
</feature>
<dbReference type="Pfam" id="PF01052">
    <property type="entry name" value="FliMN_C"/>
    <property type="match status" value="1"/>
</dbReference>
<evidence type="ECO:0000313" key="3">
    <source>
        <dbReference type="EMBL" id="KWF45101.1"/>
    </source>
</evidence>
<feature type="region of interest" description="Disordered" evidence="1">
    <location>
        <begin position="89"/>
        <end position="135"/>
    </location>
</feature>
<dbReference type="InterPro" id="IPR036429">
    <property type="entry name" value="SpoA-like_sf"/>
</dbReference>
<organism evidence="3 4">
    <name type="scientific">Burkholderia diffusa</name>
    <dbReference type="NCBI Taxonomy" id="488732"/>
    <lineage>
        <taxon>Bacteria</taxon>
        <taxon>Pseudomonadati</taxon>
        <taxon>Pseudomonadota</taxon>
        <taxon>Betaproteobacteria</taxon>
        <taxon>Burkholderiales</taxon>
        <taxon>Burkholderiaceae</taxon>
        <taxon>Burkholderia</taxon>
        <taxon>Burkholderia cepacia complex</taxon>
    </lineage>
</organism>
<dbReference type="Proteomes" id="UP000063236">
    <property type="component" value="Unassembled WGS sequence"/>
</dbReference>
<evidence type="ECO:0000259" key="2">
    <source>
        <dbReference type="Pfam" id="PF01052"/>
    </source>
</evidence>